<proteinExistence type="predicted"/>
<protein>
    <submittedName>
        <fullName evidence="2">Uncharacterized protein</fullName>
    </submittedName>
</protein>
<reference evidence="2 3" key="1">
    <citation type="journal article" date="2019" name="Int. J. Syst. Evol. Microbiol.">
        <title>The Global Catalogue of Microorganisms (GCM) 10K type strain sequencing project: providing services to taxonomists for standard genome sequencing and annotation.</title>
        <authorList>
            <consortium name="The Broad Institute Genomics Platform"/>
            <consortium name="The Broad Institute Genome Sequencing Center for Infectious Disease"/>
            <person name="Wu L."/>
            <person name="Ma J."/>
        </authorList>
    </citation>
    <scope>NUCLEOTIDE SEQUENCE [LARGE SCALE GENOMIC DNA]</scope>
    <source>
        <strain evidence="2 3">JCM 6923</strain>
    </source>
</reference>
<organism evidence="2 3">
    <name type="scientific">Streptomyces graminearus</name>
    <dbReference type="NCBI Taxonomy" id="284030"/>
    <lineage>
        <taxon>Bacteria</taxon>
        <taxon>Bacillati</taxon>
        <taxon>Actinomycetota</taxon>
        <taxon>Actinomycetes</taxon>
        <taxon>Kitasatosporales</taxon>
        <taxon>Streptomycetaceae</taxon>
        <taxon>Streptomyces</taxon>
    </lineage>
</organism>
<dbReference type="EMBL" id="BAAATL010000010">
    <property type="protein sequence ID" value="GAA2480092.1"/>
    <property type="molecule type" value="Genomic_DNA"/>
</dbReference>
<gene>
    <name evidence="2" type="ORF">GCM10010422_25670</name>
</gene>
<sequence length="85" mass="9396">MVRPGRAVLVEDHGVPQHALDRLGTLGRFTTADEHRVDIGVPAGAVLTMMLTRRLCRRYGSHPVTVVWMVVLALSVALRKTLTRP</sequence>
<evidence type="ECO:0000313" key="3">
    <source>
        <dbReference type="Proteomes" id="UP001501721"/>
    </source>
</evidence>
<evidence type="ECO:0000256" key="1">
    <source>
        <dbReference type="SAM" id="Phobius"/>
    </source>
</evidence>
<dbReference type="Proteomes" id="UP001501721">
    <property type="component" value="Unassembled WGS sequence"/>
</dbReference>
<feature type="transmembrane region" description="Helical" evidence="1">
    <location>
        <begin position="59"/>
        <end position="78"/>
    </location>
</feature>
<accession>A0ABN3LCN7</accession>
<keyword evidence="1" id="KW-1133">Transmembrane helix</keyword>
<keyword evidence="1" id="KW-0812">Transmembrane</keyword>
<keyword evidence="1" id="KW-0472">Membrane</keyword>
<comment type="caution">
    <text evidence="2">The sequence shown here is derived from an EMBL/GenBank/DDBJ whole genome shotgun (WGS) entry which is preliminary data.</text>
</comment>
<evidence type="ECO:0000313" key="2">
    <source>
        <dbReference type="EMBL" id="GAA2480092.1"/>
    </source>
</evidence>
<name>A0ABN3LCN7_9ACTN</name>
<keyword evidence="3" id="KW-1185">Reference proteome</keyword>